<gene>
    <name evidence="1" type="ORF">G2W53_037703</name>
</gene>
<dbReference type="Proteomes" id="UP000634136">
    <property type="component" value="Unassembled WGS sequence"/>
</dbReference>
<evidence type="ECO:0000313" key="1">
    <source>
        <dbReference type="EMBL" id="KAF7805542.1"/>
    </source>
</evidence>
<reference evidence="1" key="1">
    <citation type="submission" date="2020-09" db="EMBL/GenBank/DDBJ databases">
        <title>Genome-Enabled Discovery of Anthraquinone Biosynthesis in Senna tora.</title>
        <authorList>
            <person name="Kang S.-H."/>
            <person name="Pandey R.P."/>
            <person name="Lee C.-M."/>
            <person name="Sim J.-S."/>
            <person name="Jeong J.-T."/>
            <person name="Choi B.-S."/>
            <person name="Jung M."/>
            <person name="Ginzburg D."/>
            <person name="Zhao K."/>
            <person name="Won S.Y."/>
            <person name="Oh T.-J."/>
            <person name="Yu Y."/>
            <person name="Kim N.-H."/>
            <person name="Lee O.R."/>
            <person name="Lee T.-H."/>
            <person name="Bashyal P."/>
            <person name="Kim T.-S."/>
            <person name="Lee W.-H."/>
            <person name="Kawkins C."/>
            <person name="Kim C.-K."/>
            <person name="Kim J.S."/>
            <person name="Ahn B.O."/>
            <person name="Rhee S.Y."/>
            <person name="Sohng J.K."/>
        </authorList>
    </citation>
    <scope>NUCLEOTIDE SEQUENCE</scope>
    <source>
        <tissue evidence="1">Leaf</tissue>
    </source>
</reference>
<evidence type="ECO:0000313" key="2">
    <source>
        <dbReference type="Proteomes" id="UP000634136"/>
    </source>
</evidence>
<name>A0A834SKT5_9FABA</name>
<organism evidence="1 2">
    <name type="scientific">Senna tora</name>
    <dbReference type="NCBI Taxonomy" id="362788"/>
    <lineage>
        <taxon>Eukaryota</taxon>
        <taxon>Viridiplantae</taxon>
        <taxon>Streptophyta</taxon>
        <taxon>Embryophyta</taxon>
        <taxon>Tracheophyta</taxon>
        <taxon>Spermatophyta</taxon>
        <taxon>Magnoliopsida</taxon>
        <taxon>eudicotyledons</taxon>
        <taxon>Gunneridae</taxon>
        <taxon>Pentapetalae</taxon>
        <taxon>rosids</taxon>
        <taxon>fabids</taxon>
        <taxon>Fabales</taxon>
        <taxon>Fabaceae</taxon>
        <taxon>Caesalpinioideae</taxon>
        <taxon>Cassia clade</taxon>
        <taxon>Senna</taxon>
    </lineage>
</organism>
<accession>A0A834SKT5</accession>
<keyword evidence="2" id="KW-1185">Reference proteome</keyword>
<dbReference type="EMBL" id="JAAIUW010000012">
    <property type="protein sequence ID" value="KAF7805542.1"/>
    <property type="molecule type" value="Genomic_DNA"/>
</dbReference>
<dbReference type="AlphaFoldDB" id="A0A834SKT5"/>
<sequence length="37" mass="4037">MGADTPNPKDLAILVKVARYCCTYLCMDSLITFKGPS</sequence>
<protein>
    <submittedName>
        <fullName evidence="1">Uncharacterized protein</fullName>
    </submittedName>
</protein>
<comment type="caution">
    <text evidence="1">The sequence shown here is derived from an EMBL/GenBank/DDBJ whole genome shotgun (WGS) entry which is preliminary data.</text>
</comment>
<proteinExistence type="predicted"/>